<dbReference type="EMBL" id="PISD01000033">
    <property type="protein sequence ID" value="PKG28014.1"/>
    <property type="molecule type" value="Genomic_DNA"/>
</dbReference>
<accession>A0A2N0ZES4</accession>
<gene>
    <name evidence="3" type="ORF">CWS20_15515</name>
</gene>
<sequence length="363" mass="39630">MTWHIRKTDIPAISLGAKLLSCGGGGDTKSVEALLLSIMNDADEIEVRTIADIKNEWIVSVGIMGSTVLFNEDIPSGDEGHQALLTYESVSNRKAEALISIEIGGVNALAPLVIAQQTKLPVIDGDGMGRAFPELYMTSFHLNRIPLAPLSVVTHDHKLAIAADNDAFASTYQAKEFTVRNGGHSHTIGYGADADQMKTAMLPGTLNLVYRLGKVIKNELSINKKLNQLFEMFDNSIYGLPKVILQGVLSEVNRWFENGAMIGKLVVEGRSAFSNRKVEVEFRNEFISIKENGYICTAPDLVLLLNAQNLSPLSVVEVQAGQSVKVLAISAPNVLRTTDMLEYVGPRHYQLPCSYKPFNEGGR</sequence>
<evidence type="ECO:0000313" key="4">
    <source>
        <dbReference type="Proteomes" id="UP000233343"/>
    </source>
</evidence>
<evidence type="ECO:0000313" key="3">
    <source>
        <dbReference type="EMBL" id="PKG28014.1"/>
    </source>
</evidence>
<feature type="domain" description="S-Me-THD N-terminal" evidence="1">
    <location>
        <begin position="8"/>
        <end position="160"/>
    </location>
</feature>
<dbReference type="Proteomes" id="UP000233343">
    <property type="component" value="Unassembled WGS sequence"/>
</dbReference>
<dbReference type="InterPro" id="IPR027479">
    <property type="entry name" value="S-Me-THD_N_sf"/>
</dbReference>
<dbReference type="AlphaFoldDB" id="A0A2N0ZES4"/>
<evidence type="ECO:0000259" key="1">
    <source>
        <dbReference type="Pfam" id="PF06032"/>
    </source>
</evidence>
<dbReference type="RefSeq" id="WP_066194856.1">
    <property type="nucleotide sequence ID" value="NZ_JAFDQP010000015.1"/>
</dbReference>
<dbReference type="Pfam" id="PF06032">
    <property type="entry name" value="S-Me-THD_N"/>
    <property type="match status" value="1"/>
</dbReference>
<comment type="caution">
    <text evidence="3">The sequence shown here is derived from an EMBL/GenBank/DDBJ whole genome shotgun (WGS) entry which is preliminary data.</text>
</comment>
<evidence type="ECO:0000259" key="2">
    <source>
        <dbReference type="Pfam" id="PF20906"/>
    </source>
</evidence>
<protein>
    <submittedName>
        <fullName evidence="3">DUF917 domain-containing protein</fullName>
    </submittedName>
</protein>
<organism evidence="3 4">
    <name type="scientific">Cytobacillus horneckiae</name>
    <dbReference type="NCBI Taxonomy" id="549687"/>
    <lineage>
        <taxon>Bacteria</taxon>
        <taxon>Bacillati</taxon>
        <taxon>Bacillota</taxon>
        <taxon>Bacilli</taxon>
        <taxon>Bacillales</taxon>
        <taxon>Bacillaceae</taxon>
        <taxon>Cytobacillus</taxon>
    </lineage>
</organism>
<dbReference type="Gene3D" id="2.40.390.10">
    <property type="entry name" value="CV3147-like"/>
    <property type="match status" value="1"/>
</dbReference>
<dbReference type="InterPro" id="IPR010318">
    <property type="entry name" value="S-Me-THD_N"/>
</dbReference>
<feature type="domain" description="S-Me-THD-like C-terminal" evidence="2">
    <location>
        <begin position="174"/>
        <end position="357"/>
    </location>
</feature>
<dbReference type="Gene3D" id="3.40.1610.10">
    <property type="entry name" value="CV3147-like domain"/>
    <property type="match status" value="1"/>
</dbReference>
<keyword evidence="4" id="KW-1185">Reference proteome</keyword>
<dbReference type="SUPFAM" id="SSF160991">
    <property type="entry name" value="CV3147-like"/>
    <property type="match status" value="1"/>
</dbReference>
<dbReference type="InterPro" id="IPR024071">
    <property type="entry name" value="S-Me-THD_C_sf"/>
</dbReference>
<name>A0A2N0ZES4_9BACI</name>
<dbReference type="InterPro" id="IPR048350">
    <property type="entry name" value="S-Me-THD-like_C"/>
</dbReference>
<reference evidence="3 4" key="1">
    <citation type="journal article" date="2010" name="Int. J. Syst. Evol. Microbiol.">
        <title>Bacillus horneckiae sp. nov., isolated from a spacecraft-assembly clean room.</title>
        <authorList>
            <person name="Vaishampayan P."/>
            <person name="Probst A."/>
            <person name="Krishnamurthi S."/>
            <person name="Ghosh S."/>
            <person name="Osman S."/>
            <person name="McDowall A."/>
            <person name="Ruckmani A."/>
            <person name="Mayilraj S."/>
            <person name="Venkateswaran K."/>
        </authorList>
    </citation>
    <scope>NUCLEOTIDE SEQUENCE [LARGE SCALE GENOMIC DNA]</scope>
    <source>
        <strain evidence="4">1PO1SC</strain>
    </source>
</reference>
<dbReference type="Pfam" id="PF20906">
    <property type="entry name" value="S-Me-THD_C"/>
    <property type="match status" value="1"/>
</dbReference>
<proteinExistence type="predicted"/>